<feature type="domain" description="Glyoxalase-related protein" evidence="1">
    <location>
        <begin position="9"/>
        <end position="91"/>
    </location>
</feature>
<dbReference type="AlphaFoldDB" id="Q3A6G3"/>
<reference evidence="3" key="1">
    <citation type="submission" date="2005-10" db="EMBL/GenBank/DDBJ databases">
        <title>Complete sequence of Pelobacter carbinolicus DSM 2380.</title>
        <authorList>
            <person name="Copeland A."/>
            <person name="Lucas S."/>
            <person name="Lapidus A."/>
            <person name="Barry K."/>
            <person name="Detter J.C."/>
            <person name="Glavina T."/>
            <person name="Hammon N."/>
            <person name="Israni S."/>
            <person name="Pitluck S."/>
            <person name="Chertkov O."/>
            <person name="Schmutz J."/>
            <person name="Larimer F."/>
            <person name="Land M."/>
            <person name="Kyrpides N."/>
            <person name="Ivanova N."/>
            <person name="Richardson P."/>
        </authorList>
    </citation>
    <scope>NUCLEOTIDE SEQUENCE [LARGE SCALE GENOMIC DNA]</scope>
    <source>
        <strain evidence="3">DSM 2380 / NBRC 103641 / GraBd1</strain>
    </source>
</reference>
<evidence type="ECO:0000313" key="2">
    <source>
        <dbReference type="EMBL" id="ABA88044.1"/>
    </source>
</evidence>
<dbReference type="EMBL" id="CP000142">
    <property type="protein sequence ID" value="ABA88044.1"/>
    <property type="molecule type" value="Genomic_DNA"/>
</dbReference>
<evidence type="ECO:0000259" key="1">
    <source>
        <dbReference type="Pfam" id="PF20066"/>
    </source>
</evidence>
<dbReference type="RefSeq" id="WP_011340493.1">
    <property type="nucleotide sequence ID" value="NC_007498.2"/>
</dbReference>
<sequence length="561" mass="63861">MSIASMSNSLPIVQAKKKAKRLKSFLKPRLPEISLGECLNIISRLENERDWNSYLAKLQQAASTREHGDKAENYIKKTILPLIASIAAKHKMNVILDPAKIENCEATDLQPNRKRISMRIEPIQPHGGTYCEPFLDASMTSLRFGCDWTNVKLNFIFPKEAFSVVAKLISGNKICNDAEPQITRFETLQEKQYMLTLNTSGVSDTVDHGLNIQTDQTMLKVLQKGFDRFFVRYCRVINAYMALRGRWGNKKLVTNLENSIWKLNCDDPTYMAVSNYFYSTTIAGLVFHGVLGSAGPYILGEDGSIEIGVCSIIYLENEDNETPKGYYIAKYGDSWQTSIYLKGFNESDINTLTAEFGIPRGRFPEKETSFYQTSAFDALCDWTVKNPLYAKRVGRDEGRYLPDWYEKVVARKFTQDTKTTKQDFLNAIEKEPYLIDQGIRCSFHIDQKKSAEENKAVFHSQRESFARFGYKEFILCCEWLHGCNQRKTINSSFSSYKLKHMVEAWARKSGKGNQYVSNGAFIAAAIHMGFDWKPDFDSPNVRFNISGKSPAITALKETVII</sequence>
<dbReference type="InterPro" id="IPR045517">
    <property type="entry name" value="Glyoxalase_8"/>
</dbReference>
<reference evidence="2 3" key="2">
    <citation type="journal article" date="2012" name="BMC Genomics">
        <title>The genome of Pelobacter carbinolicus reveals surprising metabolic capabilities and physiological features.</title>
        <authorList>
            <person name="Aklujkar M."/>
            <person name="Haveman S.A."/>
            <person name="Didonato R.Jr."/>
            <person name="Chertkov O."/>
            <person name="Han C.S."/>
            <person name="Land M.L."/>
            <person name="Brown P."/>
            <person name="Lovley D.R."/>
        </authorList>
    </citation>
    <scope>NUCLEOTIDE SEQUENCE [LARGE SCALE GENOMIC DNA]</scope>
    <source>
        <strain evidence="3">DSM 2380 / NBRC 103641 / GraBd1</strain>
    </source>
</reference>
<keyword evidence="3" id="KW-1185">Reference proteome</keyword>
<dbReference type="Proteomes" id="UP000002534">
    <property type="component" value="Chromosome"/>
</dbReference>
<organism evidence="2 3">
    <name type="scientific">Syntrophotalea carbinolica (strain DSM 2380 / NBRC 103641 / GraBd1)</name>
    <name type="common">Pelobacter carbinolicus</name>
    <dbReference type="NCBI Taxonomy" id="338963"/>
    <lineage>
        <taxon>Bacteria</taxon>
        <taxon>Pseudomonadati</taxon>
        <taxon>Thermodesulfobacteriota</taxon>
        <taxon>Desulfuromonadia</taxon>
        <taxon>Desulfuromonadales</taxon>
        <taxon>Syntrophotaleaceae</taxon>
        <taxon>Syntrophotalea</taxon>
    </lineage>
</organism>
<proteinExistence type="predicted"/>
<dbReference type="OrthoDB" id="7452124at2"/>
<dbReference type="KEGG" id="pca:Pcar_0786"/>
<accession>Q3A6G3</accession>
<name>Q3A6G3_SYNC1</name>
<evidence type="ECO:0000313" key="3">
    <source>
        <dbReference type="Proteomes" id="UP000002534"/>
    </source>
</evidence>
<dbReference type="eggNOG" id="ENOG5033I25">
    <property type="taxonomic scope" value="Bacteria"/>
</dbReference>
<gene>
    <name evidence="2" type="ordered locus">Pcar_0786</name>
</gene>
<dbReference type="Pfam" id="PF20066">
    <property type="entry name" value="Glyoxalase_8"/>
    <property type="match status" value="1"/>
</dbReference>
<protein>
    <recommendedName>
        <fullName evidence="1">Glyoxalase-related protein domain-containing protein</fullName>
    </recommendedName>
</protein>
<dbReference type="HOGENOM" id="CLU_485595_0_0_7"/>